<comment type="caution">
    <text evidence="4">The sequence shown here is derived from an EMBL/GenBank/DDBJ whole genome shotgun (WGS) entry which is preliminary data.</text>
</comment>
<reference evidence="4 5" key="1">
    <citation type="submission" date="2024-06" db="EMBL/GenBank/DDBJ databases">
        <title>Complete genome of Phlyctema vagabunda strain 19-DSS-EL-015.</title>
        <authorList>
            <person name="Fiorenzani C."/>
        </authorList>
    </citation>
    <scope>NUCLEOTIDE SEQUENCE [LARGE SCALE GENOMIC DNA]</scope>
    <source>
        <strain evidence="4 5">19-DSS-EL-015</strain>
    </source>
</reference>
<evidence type="ECO:0000313" key="5">
    <source>
        <dbReference type="Proteomes" id="UP001629113"/>
    </source>
</evidence>
<evidence type="ECO:0000256" key="1">
    <source>
        <dbReference type="RuleBase" id="RU004560"/>
    </source>
</evidence>
<feature type="compositionally biased region" description="Basic and acidic residues" evidence="2">
    <location>
        <begin position="77"/>
        <end position="90"/>
    </location>
</feature>
<sequence length="404" mass="43926">MRDNVRTGRSRGPSFTDNNLGEPTPLAAPGPFHAQQMTYFLADEKTMEASQSQTSSTVPKHREAVKTSLSPEATSGSKDKDNDEHDDKVGSARQNWKRNLMQHMSRGSEESLARSRSSSPRYSTDISRNASPSQPRRPSQSNVSRPYTPLIFESPAPGSALSSPRSRRDSDVASYTDEIASQAIVSSGDEGEADPPSGLMDSGSAPQLVMPSIRMPSRRPFTDRGKDMGRLKVLVAGDSGIGKTSLIKAIVQSCEDIVHVDPISVPPASTLSRRKSSKARSKSADLETTTHITEVYASTRAYPAWWSDLEESRILRRRKSVGDSVLERNLCFVDTPGYGTATSCLDCIDPIISYIESHLQKVTSTEASDSDLINMLSGGGGSQVDAIFYVISQSKSIKNQVFTD</sequence>
<proteinExistence type="inferred from homology"/>
<protein>
    <submittedName>
        <fullName evidence="4">Heat shock protein</fullName>
    </submittedName>
</protein>
<keyword evidence="4" id="KW-0346">Stress response</keyword>
<feature type="compositionally biased region" description="Low complexity" evidence="2">
    <location>
        <begin position="114"/>
        <end position="146"/>
    </location>
</feature>
<keyword evidence="1" id="KW-0342">GTP-binding</keyword>
<evidence type="ECO:0000259" key="3">
    <source>
        <dbReference type="PROSITE" id="PS51719"/>
    </source>
</evidence>
<dbReference type="InterPro" id="IPR030379">
    <property type="entry name" value="G_SEPTIN_dom"/>
</dbReference>
<dbReference type="PANTHER" id="PTHR18884">
    <property type="entry name" value="SEPTIN"/>
    <property type="match status" value="1"/>
</dbReference>
<keyword evidence="5" id="KW-1185">Reference proteome</keyword>
<evidence type="ECO:0000256" key="2">
    <source>
        <dbReference type="SAM" id="MobiDB-lite"/>
    </source>
</evidence>
<dbReference type="Pfam" id="PF00735">
    <property type="entry name" value="Septin"/>
    <property type="match status" value="1"/>
</dbReference>
<accession>A0ABR4PPL4</accession>
<dbReference type="SUPFAM" id="SSF52540">
    <property type="entry name" value="P-loop containing nucleoside triphosphate hydrolases"/>
    <property type="match status" value="1"/>
</dbReference>
<dbReference type="Gene3D" id="3.40.50.300">
    <property type="entry name" value="P-loop containing nucleotide triphosphate hydrolases"/>
    <property type="match status" value="1"/>
</dbReference>
<feature type="domain" description="Septin-type G" evidence="3">
    <location>
        <begin position="227"/>
        <end position="404"/>
    </location>
</feature>
<dbReference type="InterPro" id="IPR027417">
    <property type="entry name" value="P-loop_NTPase"/>
</dbReference>
<gene>
    <name evidence="4" type="ORF">PVAG01_04512</name>
</gene>
<dbReference type="PROSITE" id="PS51719">
    <property type="entry name" value="G_SEPTIN"/>
    <property type="match status" value="1"/>
</dbReference>
<dbReference type="EMBL" id="JBFCZG010000003">
    <property type="protein sequence ID" value="KAL3425231.1"/>
    <property type="molecule type" value="Genomic_DNA"/>
</dbReference>
<organism evidence="4 5">
    <name type="scientific">Phlyctema vagabunda</name>
    <dbReference type="NCBI Taxonomy" id="108571"/>
    <lineage>
        <taxon>Eukaryota</taxon>
        <taxon>Fungi</taxon>
        <taxon>Dikarya</taxon>
        <taxon>Ascomycota</taxon>
        <taxon>Pezizomycotina</taxon>
        <taxon>Leotiomycetes</taxon>
        <taxon>Helotiales</taxon>
        <taxon>Dermateaceae</taxon>
        <taxon>Phlyctema</taxon>
    </lineage>
</organism>
<comment type="similarity">
    <text evidence="1">Belongs to the TRAFAC class TrmE-Era-EngA-EngB-Septin-like GTPase superfamily. Septin GTPase family.</text>
</comment>
<feature type="compositionally biased region" description="Polar residues" evidence="2">
    <location>
        <begin position="67"/>
        <end position="76"/>
    </location>
</feature>
<feature type="region of interest" description="Disordered" evidence="2">
    <location>
        <begin position="1"/>
        <end position="207"/>
    </location>
</feature>
<name>A0ABR4PPL4_9HELO</name>
<keyword evidence="1" id="KW-0547">Nucleotide-binding</keyword>
<evidence type="ECO:0000313" key="4">
    <source>
        <dbReference type="EMBL" id="KAL3425231.1"/>
    </source>
</evidence>
<dbReference type="Proteomes" id="UP001629113">
    <property type="component" value="Unassembled WGS sequence"/>
</dbReference>
<feature type="compositionally biased region" description="Polar residues" evidence="2">
    <location>
        <begin position="48"/>
        <end position="58"/>
    </location>
</feature>